<dbReference type="GO" id="GO:0006799">
    <property type="term" value="P:polyphosphate biosynthetic process"/>
    <property type="evidence" value="ECO:0007669"/>
    <property type="project" value="InterPro"/>
</dbReference>
<dbReference type="Gene3D" id="3.30.1840.10">
    <property type="entry name" value="Polyphosphate kinase middle domain"/>
    <property type="match status" value="1"/>
</dbReference>
<dbReference type="InterPro" id="IPR025198">
    <property type="entry name" value="PPK_N_dom"/>
</dbReference>
<dbReference type="SUPFAM" id="SSF140356">
    <property type="entry name" value="PPK N-terminal domain-like"/>
    <property type="match status" value="1"/>
</dbReference>
<dbReference type="FunFam" id="3.30.870.10:FF:000001">
    <property type="entry name" value="Polyphosphate kinase"/>
    <property type="match status" value="1"/>
</dbReference>
<dbReference type="Gene3D" id="3.30.870.10">
    <property type="entry name" value="Endonuclease Chain A"/>
    <property type="match status" value="2"/>
</dbReference>
<organism evidence="14">
    <name type="scientific">Pyramimonas obovata</name>
    <dbReference type="NCBI Taxonomy" id="1411642"/>
    <lineage>
        <taxon>Eukaryota</taxon>
        <taxon>Viridiplantae</taxon>
        <taxon>Chlorophyta</taxon>
        <taxon>Pyramimonadophyceae</taxon>
        <taxon>Pyramimonadales</taxon>
        <taxon>Pyramimonadaceae</taxon>
        <taxon>Pyramimonas</taxon>
        <taxon>Pyramimonas incertae sedis</taxon>
    </lineage>
</organism>
<dbReference type="PANTHER" id="PTHR30218">
    <property type="entry name" value="POLYPHOSPHATE KINASE"/>
    <property type="match status" value="1"/>
</dbReference>
<dbReference type="SUPFAM" id="SSF56024">
    <property type="entry name" value="Phospholipase D/nuclease"/>
    <property type="match status" value="2"/>
</dbReference>
<dbReference type="CDD" id="cd09168">
    <property type="entry name" value="PLDc_PaPPK1_C2_like"/>
    <property type="match status" value="1"/>
</dbReference>
<dbReference type="SUPFAM" id="SSF143724">
    <property type="entry name" value="PHP14-like"/>
    <property type="match status" value="1"/>
</dbReference>
<gene>
    <name evidence="14" type="ORF">POBO1169_LOCUS1460</name>
</gene>
<keyword evidence="2" id="KW-0597">Phosphoprotein</keyword>
<feature type="compositionally biased region" description="Basic residues" evidence="9">
    <location>
        <begin position="846"/>
        <end position="869"/>
    </location>
</feature>
<feature type="domain" description="Polyphosphate kinase middle" evidence="10">
    <location>
        <begin position="248"/>
        <end position="432"/>
    </location>
</feature>
<evidence type="ECO:0000256" key="5">
    <source>
        <dbReference type="ARBA" id="ARBA00022741"/>
    </source>
</evidence>
<evidence type="ECO:0000259" key="13">
    <source>
        <dbReference type="Pfam" id="PF17941"/>
    </source>
</evidence>
<keyword evidence="7" id="KW-0067">ATP-binding</keyword>
<evidence type="ECO:0000256" key="9">
    <source>
        <dbReference type="SAM" id="MobiDB-lite"/>
    </source>
</evidence>
<dbReference type="CDD" id="cd09165">
    <property type="entry name" value="PLDc_PaPPK1_C1_like"/>
    <property type="match status" value="1"/>
</dbReference>
<dbReference type="GO" id="GO:0009358">
    <property type="term" value="C:polyphosphate kinase complex"/>
    <property type="evidence" value="ECO:0007669"/>
    <property type="project" value="InterPro"/>
</dbReference>
<evidence type="ECO:0000256" key="7">
    <source>
        <dbReference type="ARBA" id="ARBA00022840"/>
    </source>
</evidence>
<feature type="region of interest" description="Disordered" evidence="9">
    <location>
        <begin position="846"/>
        <end position="901"/>
    </location>
</feature>
<evidence type="ECO:0000256" key="4">
    <source>
        <dbReference type="ARBA" id="ARBA00022723"/>
    </source>
</evidence>
<dbReference type="AlphaFoldDB" id="A0A7S0QUE0"/>
<dbReference type="InterPro" id="IPR024953">
    <property type="entry name" value="PP_kinase_middle"/>
</dbReference>
<dbReference type="NCBIfam" id="NF003921">
    <property type="entry name" value="PRK05443.2-2"/>
    <property type="match status" value="1"/>
</dbReference>
<evidence type="ECO:0000259" key="12">
    <source>
        <dbReference type="Pfam" id="PF13090"/>
    </source>
</evidence>
<feature type="region of interest" description="Disordered" evidence="9">
    <location>
        <begin position="20"/>
        <end position="46"/>
    </location>
</feature>
<feature type="compositionally biased region" description="Basic and acidic residues" evidence="9">
    <location>
        <begin position="871"/>
        <end position="884"/>
    </location>
</feature>
<keyword evidence="4" id="KW-0479">Metal-binding</keyword>
<dbReference type="InterPro" id="IPR041108">
    <property type="entry name" value="PP_kinase_C_1"/>
</dbReference>
<dbReference type="InterPro" id="IPR025200">
    <property type="entry name" value="PPK_C_dom2"/>
</dbReference>
<dbReference type="EMBL" id="HBFA01002933">
    <property type="protein sequence ID" value="CAD8650282.1"/>
    <property type="molecule type" value="Transcribed_RNA"/>
</dbReference>
<feature type="compositionally biased region" description="Polar residues" evidence="9">
    <location>
        <begin position="21"/>
        <end position="33"/>
    </location>
</feature>
<name>A0A7S0QUE0_9CHLO</name>
<feature type="domain" description="Polyphosphate kinase N-terminal" evidence="11">
    <location>
        <begin position="130"/>
        <end position="238"/>
    </location>
</feature>
<dbReference type="EC" id="2.7.4.1" evidence="1"/>
<keyword evidence="3" id="KW-0808">Transferase</keyword>
<dbReference type="PANTHER" id="PTHR30218:SF0">
    <property type="entry name" value="POLYPHOSPHATE KINASE"/>
    <property type="match status" value="1"/>
</dbReference>
<dbReference type="GO" id="GO:0005524">
    <property type="term" value="F:ATP binding"/>
    <property type="evidence" value="ECO:0007669"/>
    <property type="project" value="UniProtKB-KW"/>
</dbReference>
<feature type="domain" description="Polyphosphate kinase C-terminal" evidence="12">
    <location>
        <begin position="637"/>
        <end position="796"/>
    </location>
</feature>
<dbReference type="HAMAP" id="MF_00347">
    <property type="entry name" value="Polyphosphate_kinase"/>
    <property type="match status" value="1"/>
</dbReference>
<dbReference type="Gene3D" id="1.20.58.310">
    <property type="entry name" value="Polyphosphate kinase N-terminal domain"/>
    <property type="match status" value="1"/>
</dbReference>
<dbReference type="Pfam" id="PF13090">
    <property type="entry name" value="PP_kinase_C"/>
    <property type="match status" value="1"/>
</dbReference>
<dbReference type="NCBIfam" id="NF003918">
    <property type="entry name" value="PRK05443.1-2"/>
    <property type="match status" value="1"/>
</dbReference>
<evidence type="ECO:0000256" key="1">
    <source>
        <dbReference type="ARBA" id="ARBA00012960"/>
    </source>
</evidence>
<protein>
    <recommendedName>
        <fullName evidence="1">ATP-polyphosphate phosphotransferase</fullName>
        <ecNumber evidence="1">2.7.4.1</ecNumber>
    </recommendedName>
</protein>
<dbReference type="Pfam" id="PF13089">
    <property type="entry name" value="PP_kinase_N"/>
    <property type="match status" value="1"/>
</dbReference>
<dbReference type="InterPro" id="IPR003414">
    <property type="entry name" value="PP_kinase"/>
</dbReference>
<evidence type="ECO:0000256" key="3">
    <source>
        <dbReference type="ARBA" id="ARBA00022679"/>
    </source>
</evidence>
<dbReference type="NCBIfam" id="NF003917">
    <property type="entry name" value="PRK05443.1-1"/>
    <property type="match status" value="1"/>
</dbReference>
<evidence type="ECO:0000313" key="14">
    <source>
        <dbReference type="EMBL" id="CAD8650282.1"/>
    </source>
</evidence>
<dbReference type="Pfam" id="PF02503">
    <property type="entry name" value="PP_kinase"/>
    <property type="match status" value="1"/>
</dbReference>
<dbReference type="InterPro" id="IPR036832">
    <property type="entry name" value="PPK_N_dom_sf"/>
</dbReference>
<dbReference type="GO" id="GO:0046872">
    <property type="term" value="F:metal ion binding"/>
    <property type="evidence" value="ECO:0007669"/>
    <property type="project" value="UniProtKB-KW"/>
</dbReference>
<feature type="domain" description="Polyphosphate kinase C-terminal" evidence="13">
    <location>
        <begin position="463"/>
        <end position="630"/>
    </location>
</feature>
<accession>A0A7S0QUE0</accession>
<keyword evidence="6" id="KW-0418">Kinase</keyword>
<evidence type="ECO:0000256" key="6">
    <source>
        <dbReference type="ARBA" id="ARBA00022777"/>
    </source>
</evidence>
<dbReference type="NCBIfam" id="TIGR03705">
    <property type="entry name" value="poly_P_kin"/>
    <property type="match status" value="1"/>
</dbReference>
<evidence type="ECO:0000256" key="2">
    <source>
        <dbReference type="ARBA" id="ARBA00022553"/>
    </source>
</evidence>
<reference evidence="14" key="1">
    <citation type="submission" date="2021-01" db="EMBL/GenBank/DDBJ databases">
        <authorList>
            <person name="Corre E."/>
            <person name="Pelletier E."/>
            <person name="Niang G."/>
            <person name="Scheremetjew M."/>
            <person name="Finn R."/>
            <person name="Kale V."/>
            <person name="Holt S."/>
            <person name="Cochrane G."/>
            <person name="Meng A."/>
            <person name="Brown T."/>
            <person name="Cohen L."/>
        </authorList>
    </citation>
    <scope>NUCLEOTIDE SEQUENCE</scope>
    <source>
        <strain evidence="14">CCMP722</strain>
    </source>
</reference>
<dbReference type="GO" id="GO:0008976">
    <property type="term" value="F:polyphosphate kinase activity"/>
    <property type="evidence" value="ECO:0007669"/>
    <property type="project" value="UniProtKB-EC"/>
</dbReference>
<evidence type="ECO:0000259" key="10">
    <source>
        <dbReference type="Pfam" id="PF02503"/>
    </source>
</evidence>
<keyword evidence="8" id="KW-0460">Magnesium</keyword>
<dbReference type="InterPro" id="IPR036830">
    <property type="entry name" value="PP_kinase_middle_dom_sf"/>
</dbReference>
<evidence type="ECO:0000256" key="8">
    <source>
        <dbReference type="ARBA" id="ARBA00022842"/>
    </source>
</evidence>
<dbReference type="Pfam" id="PF17941">
    <property type="entry name" value="PP_kinase_C_1"/>
    <property type="match status" value="1"/>
</dbReference>
<proteinExistence type="inferred from homology"/>
<evidence type="ECO:0000259" key="11">
    <source>
        <dbReference type="Pfam" id="PF13089"/>
    </source>
</evidence>
<sequence length="901" mass="101440">MASVAQPLLLQTCAVFRTQRRGTQAQVPSTSGRARTPSRALLPGGQSITVHGRFAPRRRSDGRLGHPTVRSVNGSVLAVEEGGSEDEGELPAEELGGSYAVTMPPTPMNGVRTDLSEIDLATLVEADSVYNHELSWMSFNWRVLAMSLNHTVPVYERLRFLAITAKNLDEFFAKRVGGLKRQQAAGVANLVSKKREYLRTPSRQLELIAEACEAFVRQQTETLMDDVLPELRNMGIHLYNYYELEDEDRTQLREWFVNEVEPLLTPLAIDPGHPFPYLTSLAVNMAIVLKDPEDPDQSKSLLSIVNLPPSMQRWVKLPDNKETGRRNAFVPLEHVVIYNLDRLFGGMEIQSVNCFRATRNADVVRNEEEAEDLLEMMTDEVRERRFAPFVRLEVNENISEELVMTLTTKLNLTASDVYYMRGPLGVGDLFSLPVEFGMDSHLMYKHWAPLTHISLAAIKQKREIFKIIRTQDILVHHPYQSFATSTQLLVEAAATDPKVVAIKCTLYRTSSDSPIIDALIKAAEHGVQVAVLVELKARFDEARNVGFANKLEDAGCNVAYGLVGLKTHCKTTLVIRQEAPNILRTYCHIGTGNYNPSTAAVYTDYGLLTCDPDLGKDVMDLFKYLTGYHRQQRFRRLLVAPTSMRQTYMALIDQEIRNAQAGMHAEVTCKVNGIDDPVVTSKLYEASQAGVKVNLIVRGICRVRPKVPGFSDNIRIVSVIGRFLEHHRVVRYENGGNPKYFIGSADWMTRNLMRRVEVATPILDKNLQKEVDMVLQACMNDAHSWEMQADGRYVQTVNSIMLKTIETFGEAGEIADDTLQDEDDLPERATQVGVQMALMECYKLQRKKHKKKSRKASQVVRRTKRRGKRTFSAERSSDGGETRPGRHAGSMDDITYFSDTN</sequence>
<keyword evidence="5" id="KW-0547">Nucleotide-binding</keyword>